<protein>
    <submittedName>
        <fullName evidence="1 2">Uncharacterized protein</fullName>
    </submittedName>
</protein>
<reference evidence="1" key="3">
    <citation type="submission" date="2018-07" db="EMBL/GenBank/DDBJ databases">
        <title>WGS assembly of Glycine max.</title>
        <authorList>
            <person name="Schmutz J."/>
            <person name="Cannon S."/>
            <person name="Schlueter J."/>
            <person name="Ma J."/>
            <person name="Mitros T."/>
            <person name="Nelson W."/>
            <person name="Hyten D."/>
            <person name="Song Q."/>
            <person name="Thelen J."/>
            <person name="Cheng J."/>
            <person name="Xu D."/>
            <person name="Hellsten U."/>
            <person name="May G."/>
            <person name="Yu Y."/>
            <person name="Sakurai T."/>
            <person name="Umezawa T."/>
            <person name="Bhattacharyya M."/>
            <person name="Sandhu D."/>
            <person name="Valliyodan B."/>
            <person name="Lindquist E."/>
            <person name="Peto M."/>
            <person name="Grant D."/>
            <person name="Shu S."/>
            <person name="Goodstein D."/>
            <person name="Barry K."/>
            <person name="Futrell-Griggs M."/>
            <person name="Abernathy B."/>
            <person name="Du J."/>
            <person name="Tian Z."/>
            <person name="Zhu L."/>
            <person name="Gill N."/>
            <person name="Joshi T."/>
            <person name="Libault M."/>
            <person name="Sethuraman A."/>
            <person name="Zhang X."/>
            <person name="Shinozaki K."/>
            <person name="Nguyen H."/>
            <person name="Wing R."/>
            <person name="Cregan P."/>
            <person name="Specht J."/>
            <person name="Grimwood J."/>
            <person name="Rokhsar D."/>
            <person name="Stacey G."/>
            <person name="Shoemaker R."/>
            <person name="Jackson S."/>
        </authorList>
    </citation>
    <scope>NUCLEOTIDE SEQUENCE</scope>
    <source>
        <tissue evidence="1">Callus</tissue>
    </source>
</reference>
<dbReference type="EMBL" id="CM000853">
    <property type="protein sequence ID" value="KRG92734.1"/>
    <property type="molecule type" value="Genomic_DNA"/>
</dbReference>
<evidence type="ECO:0000313" key="3">
    <source>
        <dbReference type="Proteomes" id="UP000008827"/>
    </source>
</evidence>
<reference evidence="1 2" key="1">
    <citation type="journal article" date="2010" name="Nature">
        <title>Genome sequence of the palaeopolyploid soybean.</title>
        <authorList>
            <person name="Schmutz J."/>
            <person name="Cannon S.B."/>
            <person name="Schlueter J."/>
            <person name="Ma J."/>
            <person name="Mitros T."/>
            <person name="Nelson W."/>
            <person name="Hyten D.L."/>
            <person name="Song Q."/>
            <person name="Thelen J.J."/>
            <person name="Cheng J."/>
            <person name="Xu D."/>
            <person name="Hellsten U."/>
            <person name="May G.D."/>
            <person name="Yu Y."/>
            <person name="Sakurai T."/>
            <person name="Umezawa T."/>
            <person name="Bhattacharyya M.K."/>
            <person name="Sandhu D."/>
            <person name="Valliyodan B."/>
            <person name="Lindquist E."/>
            <person name="Peto M."/>
            <person name="Grant D."/>
            <person name="Shu S."/>
            <person name="Goodstein D."/>
            <person name="Barry K."/>
            <person name="Futrell-Griggs M."/>
            <person name="Abernathy B."/>
            <person name="Du J."/>
            <person name="Tian Z."/>
            <person name="Zhu L."/>
            <person name="Gill N."/>
            <person name="Joshi T."/>
            <person name="Libault M."/>
            <person name="Sethuraman A."/>
            <person name="Zhang X.-C."/>
            <person name="Shinozaki K."/>
            <person name="Nguyen H.T."/>
            <person name="Wing R.A."/>
            <person name="Cregan P."/>
            <person name="Specht J."/>
            <person name="Grimwood J."/>
            <person name="Rokhsar D."/>
            <person name="Stacey G."/>
            <person name="Shoemaker R.C."/>
            <person name="Jackson S.A."/>
        </authorList>
    </citation>
    <scope>NUCLEOTIDE SEQUENCE</scope>
    <source>
        <strain evidence="2">cv. Williams 82</strain>
        <tissue evidence="1">Callus</tissue>
    </source>
</reference>
<dbReference type="Gramene" id="KRG92734">
    <property type="protein sequence ID" value="KRG92734"/>
    <property type="gene ID" value="GLYMA_20G227800"/>
</dbReference>
<accession>A0A0R0ES37</accession>
<gene>
    <name evidence="1" type="ORF">GLYMA_20G227800</name>
</gene>
<evidence type="ECO:0000313" key="1">
    <source>
        <dbReference type="EMBL" id="KRG92734.1"/>
    </source>
</evidence>
<feature type="non-terminal residue" evidence="1">
    <location>
        <position position="1"/>
    </location>
</feature>
<keyword evidence="3" id="KW-1185">Reference proteome</keyword>
<dbReference type="InterPro" id="IPR018790">
    <property type="entry name" value="DUF2358"/>
</dbReference>
<dbReference type="InParanoid" id="A0A0R0ES37"/>
<dbReference type="PANTHER" id="PTHR34123:SF4">
    <property type="entry name" value="PHOSPHORIBOSYLTRANSFERASE-LIKE PROTEIN, PUTATIVE (DUF2358)-RELATED"/>
    <property type="match status" value="1"/>
</dbReference>
<reference evidence="2" key="2">
    <citation type="submission" date="2018-02" db="UniProtKB">
        <authorList>
            <consortium name="EnsemblPlants"/>
        </authorList>
    </citation>
    <scope>IDENTIFICATION</scope>
    <source>
        <strain evidence="2">Williams 82</strain>
    </source>
</reference>
<dbReference type="Proteomes" id="UP000008827">
    <property type="component" value="Chromosome 20"/>
</dbReference>
<dbReference type="FunCoup" id="A0A0R0ES37">
    <property type="interactions" value="1471"/>
</dbReference>
<organism evidence="1">
    <name type="scientific">Glycine max</name>
    <name type="common">Soybean</name>
    <name type="synonym">Glycine hispida</name>
    <dbReference type="NCBI Taxonomy" id="3847"/>
    <lineage>
        <taxon>Eukaryota</taxon>
        <taxon>Viridiplantae</taxon>
        <taxon>Streptophyta</taxon>
        <taxon>Embryophyta</taxon>
        <taxon>Tracheophyta</taxon>
        <taxon>Spermatophyta</taxon>
        <taxon>Magnoliopsida</taxon>
        <taxon>eudicotyledons</taxon>
        <taxon>Gunneridae</taxon>
        <taxon>Pentapetalae</taxon>
        <taxon>rosids</taxon>
        <taxon>fabids</taxon>
        <taxon>Fabales</taxon>
        <taxon>Fabaceae</taxon>
        <taxon>Papilionoideae</taxon>
        <taxon>50 kb inversion clade</taxon>
        <taxon>NPAAA clade</taxon>
        <taxon>indigoferoid/millettioid clade</taxon>
        <taxon>Phaseoleae</taxon>
        <taxon>Glycine</taxon>
        <taxon>Glycine subgen. Soja</taxon>
    </lineage>
</organism>
<evidence type="ECO:0000313" key="2">
    <source>
        <dbReference type="EnsemblPlants" id="KRG92734"/>
    </source>
</evidence>
<sequence length="218" mass="25000">FTYLSINCSILWRPTLSQLFICRLEKHRDEFPASSVDDVLRIIQSDHHNAYFLTGNFTSSIYAENCIFEDPTIKFRGRELYARNLKLLVPFFDCGSIILQKIDKKTVFPFVTKAFIIQESPGRMYQLGGAGGAWDLASYYCHRVVLLCLDLWILHGYIEKMVKTNLNLPWRPLISIDGSTVYELNEDCKIVRHVESWNISAAQAVLQSFSFKSKNSGG</sequence>
<name>A0A0R0ES37_SOYBN</name>
<dbReference type="AlphaFoldDB" id="A0A0R0ES37"/>
<dbReference type="Pfam" id="PF10184">
    <property type="entry name" value="DUF2358"/>
    <property type="match status" value="1"/>
</dbReference>
<dbReference type="STRING" id="3847.A0A0R0ES37"/>
<proteinExistence type="predicted"/>
<dbReference type="EnsemblPlants" id="KRG92734">
    <property type="protein sequence ID" value="KRG92734"/>
    <property type="gene ID" value="GLYMA_20G227800"/>
</dbReference>
<dbReference type="PANTHER" id="PTHR34123">
    <property type="entry name" value="OS04G0578200 PROTEIN"/>
    <property type="match status" value="1"/>
</dbReference>